<dbReference type="Proteomes" id="UP000002432">
    <property type="component" value="Chromosome"/>
</dbReference>
<dbReference type="RefSeq" id="WP_011523954.1">
    <property type="nucleotide sequence ID" value="NC_008009.1"/>
</dbReference>
<gene>
    <name evidence="3" type="ordered locus">Acid345_3154</name>
</gene>
<sequence length="125" mass="13609">MTNPAAFLLQAAGPNGWLTFAVMLLFGLSGLVGGWIATSRKSGRHEGSLETKVSEGFSSVNTSLAQMRSDHKEWRDRQEKIDSEQFTRIRDAESHITELRERTARLEGIPRAQARGASAGGSGAH</sequence>
<dbReference type="EMBL" id="CP000360">
    <property type="protein sequence ID" value="ABF42155.1"/>
    <property type="molecule type" value="Genomic_DNA"/>
</dbReference>
<dbReference type="STRING" id="204669.Acid345_3154"/>
<dbReference type="KEGG" id="aba:Acid345_3154"/>
<feature type="region of interest" description="Disordered" evidence="1">
    <location>
        <begin position="101"/>
        <end position="125"/>
    </location>
</feature>
<dbReference type="HOGENOM" id="CLU_1989700_0_0_0"/>
<protein>
    <submittedName>
        <fullName evidence="3">Uncharacterized protein</fullName>
    </submittedName>
</protein>
<evidence type="ECO:0000313" key="3">
    <source>
        <dbReference type="EMBL" id="ABF42155.1"/>
    </source>
</evidence>
<keyword evidence="2" id="KW-1133">Transmembrane helix</keyword>
<keyword evidence="2" id="KW-0812">Transmembrane</keyword>
<evidence type="ECO:0000313" key="4">
    <source>
        <dbReference type="Proteomes" id="UP000002432"/>
    </source>
</evidence>
<name>Q1ILU5_KORVE</name>
<keyword evidence="4" id="KW-1185">Reference proteome</keyword>
<organism evidence="3 4">
    <name type="scientific">Koribacter versatilis (strain Ellin345)</name>
    <dbReference type="NCBI Taxonomy" id="204669"/>
    <lineage>
        <taxon>Bacteria</taxon>
        <taxon>Pseudomonadati</taxon>
        <taxon>Acidobacteriota</taxon>
        <taxon>Terriglobia</taxon>
        <taxon>Terriglobales</taxon>
        <taxon>Candidatus Korobacteraceae</taxon>
        <taxon>Candidatus Korobacter</taxon>
    </lineage>
</organism>
<dbReference type="EnsemblBacteria" id="ABF42155">
    <property type="protein sequence ID" value="ABF42155"/>
    <property type="gene ID" value="Acid345_3154"/>
</dbReference>
<evidence type="ECO:0000256" key="2">
    <source>
        <dbReference type="SAM" id="Phobius"/>
    </source>
</evidence>
<evidence type="ECO:0000256" key="1">
    <source>
        <dbReference type="SAM" id="MobiDB-lite"/>
    </source>
</evidence>
<keyword evidence="2" id="KW-0472">Membrane</keyword>
<proteinExistence type="predicted"/>
<dbReference type="AlphaFoldDB" id="Q1ILU5"/>
<reference evidence="3 4" key="1">
    <citation type="journal article" date="2009" name="Appl. Environ. Microbiol.">
        <title>Three genomes from the phylum Acidobacteria provide insight into the lifestyles of these microorganisms in soils.</title>
        <authorList>
            <person name="Ward N.L."/>
            <person name="Challacombe J.F."/>
            <person name="Janssen P.H."/>
            <person name="Henrissat B."/>
            <person name="Coutinho P.M."/>
            <person name="Wu M."/>
            <person name="Xie G."/>
            <person name="Haft D.H."/>
            <person name="Sait M."/>
            <person name="Badger J."/>
            <person name="Barabote R.D."/>
            <person name="Bradley B."/>
            <person name="Brettin T.S."/>
            <person name="Brinkac L.M."/>
            <person name="Bruce D."/>
            <person name="Creasy T."/>
            <person name="Daugherty S.C."/>
            <person name="Davidsen T.M."/>
            <person name="DeBoy R.T."/>
            <person name="Detter J.C."/>
            <person name="Dodson R.J."/>
            <person name="Durkin A.S."/>
            <person name="Ganapathy A."/>
            <person name="Gwinn-Giglio M."/>
            <person name="Han C.S."/>
            <person name="Khouri H."/>
            <person name="Kiss H."/>
            <person name="Kothari S.P."/>
            <person name="Madupu R."/>
            <person name="Nelson K.E."/>
            <person name="Nelson W.C."/>
            <person name="Paulsen I."/>
            <person name="Penn K."/>
            <person name="Ren Q."/>
            <person name="Rosovitz M.J."/>
            <person name="Selengut J.D."/>
            <person name="Shrivastava S."/>
            <person name="Sullivan S.A."/>
            <person name="Tapia R."/>
            <person name="Thompson L.S."/>
            <person name="Watkins K.L."/>
            <person name="Yang Q."/>
            <person name="Yu C."/>
            <person name="Zafar N."/>
            <person name="Zhou L."/>
            <person name="Kuske C.R."/>
        </authorList>
    </citation>
    <scope>NUCLEOTIDE SEQUENCE [LARGE SCALE GENOMIC DNA]</scope>
    <source>
        <strain evidence="3 4">Ellin345</strain>
    </source>
</reference>
<feature type="transmembrane region" description="Helical" evidence="2">
    <location>
        <begin position="17"/>
        <end position="37"/>
    </location>
</feature>
<accession>Q1ILU5</accession>